<comment type="similarity">
    <text evidence="1 5">Belongs to the eukaryotic ribosomal protein eL15 family.</text>
</comment>
<accession>A0A075FS51</accession>
<evidence type="ECO:0000256" key="2">
    <source>
        <dbReference type="ARBA" id="ARBA00022980"/>
    </source>
</evidence>
<dbReference type="FunFam" id="3.40.1120.10:FF:000002">
    <property type="entry name" value="50S ribosomal protein L15e"/>
    <property type="match status" value="1"/>
</dbReference>
<keyword evidence="2 5" id="KW-0689">Ribosomal protein</keyword>
<proteinExistence type="inferred from homology"/>
<dbReference type="InterPro" id="IPR012678">
    <property type="entry name" value="Ribosomal_uL23/eL15/eS24_sf"/>
</dbReference>
<dbReference type="HAMAP" id="MF_00256">
    <property type="entry name" value="Ribosomal_eL15"/>
    <property type="match status" value="1"/>
</dbReference>
<dbReference type="SMART" id="SM01384">
    <property type="entry name" value="Ribosomal_L15e"/>
    <property type="match status" value="1"/>
</dbReference>
<dbReference type="Gene3D" id="3.40.1120.10">
    <property type="entry name" value="Ribosomal protein l15e"/>
    <property type="match status" value="1"/>
</dbReference>
<dbReference type="GO" id="GO:0003723">
    <property type="term" value="F:RNA binding"/>
    <property type="evidence" value="ECO:0007669"/>
    <property type="project" value="TreeGrafter"/>
</dbReference>
<reference evidence="7" key="1">
    <citation type="journal article" date="2014" name="Genome Biol. Evol.">
        <title>Pangenome evidence for extensive interdomain horizontal transfer affecting lineage core and shell genes in uncultured planktonic thaumarchaeota and euryarchaeota.</title>
        <authorList>
            <person name="Deschamps P."/>
            <person name="Zivanovic Y."/>
            <person name="Moreira D."/>
            <person name="Rodriguez-Valera F."/>
            <person name="Lopez-Garcia P."/>
        </authorList>
    </citation>
    <scope>NUCLEOTIDE SEQUENCE</scope>
</reference>
<dbReference type="GO" id="GO:0022625">
    <property type="term" value="C:cytosolic large ribosomal subunit"/>
    <property type="evidence" value="ECO:0007669"/>
    <property type="project" value="TreeGrafter"/>
</dbReference>
<dbReference type="GO" id="GO:0003735">
    <property type="term" value="F:structural constituent of ribosome"/>
    <property type="evidence" value="ECO:0007669"/>
    <property type="project" value="InterPro"/>
</dbReference>
<evidence type="ECO:0000256" key="6">
    <source>
        <dbReference type="SAM" id="MobiDB-lite"/>
    </source>
</evidence>
<dbReference type="AlphaFoldDB" id="A0A075FS51"/>
<feature type="compositionally biased region" description="Basic residues" evidence="6">
    <location>
        <begin position="185"/>
        <end position="206"/>
    </location>
</feature>
<keyword evidence="3 5" id="KW-0687">Ribonucleoprotein</keyword>
<dbReference type="InterPro" id="IPR024794">
    <property type="entry name" value="Rbsml_eL15_core_dom_sf"/>
</dbReference>
<dbReference type="InterPro" id="IPR020926">
    <property type="entry name" value="Ribosomal_eL15_arc"/>
</dbReference>
<evidence type="ECO:0000256" key="5">
    <source>
        <dbReference type="HAMAP-Rule" id="MF_00256"/>
    </source>
</evidence>
<dbReference type="SUPFAM" id="SSF54189">
    <property type="entry name" value="Ribosomal proteins S24e, L23 and L15e"/>
    <property type="match status" value="1"/>
</dbReference>
<evidence type="ECO:0000256" key="4">
    <source>
        <dbReference type="ARBA" id="ARBA00035214"/>
    </source>
</evidence>
<dbReference type="EMBL" id="KF900362">
    <property type="protein sequence ID" value="AIE92316.1"/>
    <property type="molecule type" value="Genomic_DNA"/>
</dbReference>
<dbReference type="NCBIfam" id="NF003269">
    <property type="entry name" value="PRK04243.1"/>
    <property type="match status" value="1"/>
</dbReference>
<dbReference type="GO" id="GO:0002181">
    <property type="term" value="P:cytoplasmic translation"/>
    <property type="evidence" value="ECO:0007669"/>
    <property type="project" value="TreeGrafter"/>
</dbReference>
<dbReference type="InterPro" id="IPR020925">
    <property type="entry name" value="Ribosomal_eL15_CS"/>
</dbReference>
<dbReference type="InterPro" id="IPR000439">
    <property type="entry name" value="Ribosomal_eL15"/>
</dbReference>
<name>A0A075FS51_9EURY</name>
<feature type="region of interest" description="Disordered" evidence="6">
    <location>
        <begin position="157"/>
        <end position="206"/>
    </location>
</feature>
<dbReference type="PANTHER" id="PTHR11847:SF4">
    <property type="entry name" value="LARGE RIBOSOMAL SUBUNIT PROTEIN EL15"/>
    <property type="match status" value="1"/>
</dbReference>
<dbReference type="PROSITE" id="PS01194">
    <property type="entry name" value="RIBOSOMAL_L15E"/>
    <property type="match status" value="1"/>
</dbReference>
<evidence type="ECO:0000313" key="7">
    <source>
        <dbReference type="EMBL" id="AIE92316.1"/>
    </source>
</evidence>
<evidence type="ECO:0000256" key="1">
    <source>
        <dbReference type="ARBA" id="ARBA00006857"/>
    </source>
</evidence>
<dbReference type="PANTHER" id="PTHR11847">
    <property type="entry name" value="RIBOSOMAL PROTEIN L15"/>
    <property type="match status" value="1"/>
</dbReference>
<protein>
    <recommendedName>
        <fullName evidence="4 5">Large ribosomal subunit protein eL15</fullName>
    </recommendedName>
</protein>
<dbReference type="Pfam" id="PF00827">
    <property type="entry name" value="Ribosomal_L15e"/>
    <property type="match status" value="1"/>
</dbReference>
<gene>
    <name evidence="7" type="primary">RP-L15e</name>
    <name evidence="7" type="synonym">RPL15</name>
    <name evidence="5" type="synonym">rpl15e</name>
</gene>
<evidence type="ECO:0000256" key="3">
    <source>
        <dbReference type="ARBA" id="ARBA00023274"/>
    </source>
</evidence>
<organism evidence="7">
    <name type="scientific">uncultured marine group II/III euryarchaeote AD1000_21_F10</name>
    <dbReference type="NCBI Taxonomy" id="1457736"/>
    <lineage>
        <taxon>Archaea</taxon>
        <taxon>Methanobacteriati</taxon>
        <taxon>Methanobacteriota</taxon>
        <taxon>environmental samples</taxon>
    </lineage>
</organism>
<sequence>MSKSIYSHIGDQWRTPSKEHIALQKKRLIHYRREDATVKVEKPTRIDRARALGYKAKQGYIMARTRIRRGGMRKHAITSGRRAKRAGIAKITMRKNLQMIAEERTAKKYPNLEILNSYWVAEDGRHKWYEMIMVDPHHPVIMADPKINWICSRAHKGRVHRGLTSSGKKSRGLMNKGKGAEKIRPSRQKHLSRNKQSRTPHPPRKT</sequence>